<evidence type="ECO:0000256" key="13">
    <source>
        <dbReference type="SAM" id="Phobius"/>
    </source>
</evidence>
<keyword evidence="12 13" id="KW-0472">Membrane</keyword>
<feature type="domain" description="Histidine kinase" evidence="14">
    <location>
        <begin position="224"/>
        <end position="434"/>
    </location>
</feature>
<evidence type="ECO:0000256" key="1">
    <source>
        <dbReference type="ARBA" id="ARBA00000085"/>
    </source>
</evidence>
<dbReference type="InterPro" id="IPR004358">
    <property type="entry name" value="Sig_transdc_His_kin-like_C"/>
</dbReference>
<evidence type="ECO:0000256" key="12">
    <source>
        <dbReference type="ARBA" id="ARBA00023136"/>
    </source>
</evidence>
<keyword evidence="8 16" id="KW-0418">Kinase</keyword>
<dbReference type="PANTHER" id="PTHR45436">
    <property type="entry name" value="SENSOR HISTIDINE KINASE YKOH"/>
    <property type="match status" value="1"/>
</dbReference>
<evidence type="ECO:0000256" key="2">
    <source>
        <dbReference type="ARBA" id="ARBA00004141"/>
    </source>
</evidence>
<proteinExistence type="predicted"/>
<evidence type="ECO:0000259" key="14">
    <source>
        <dbReference type="PROSITE" id="PS50109"/>
    </source>
</evidence>
<sequence>MRARLTIRQYLLLWMLSGTVIAFIVAGFSVYLKIQHETDELFDYQLKQIVRSFPSQMSRQNIATLDTHPGKKIVVQVWNKEGEQVFITNAARELPRYERRGFIDVTTHGERWRVYSEENSGQLVQTAQLVRDRETIQEKLLWRCLIPILSLLPVLAVLIWLGVGRSLQPLHRLTGSLRQRSADDLQRLDSQGYTQEIIPIVDALNDLFARLYQAMQLQKRFVADAAHELRTPLAALKLQLQLVEMADDDEERSAAIKKLHERLNRATHQVQQLLALARHGGENSASNRETVNLQRLAAGVVSDYAPLAESKKIDLGVEAAEQVLTVDGNIESMRIMLGNVVGNAIRYTPSSGKVDVRVLSLDGRPCLQVDDTGAGIPEEERERVFDRFYRREVAQESGSGLGLAIVKNVAAQHGARVSLHDGPQGKGLSVRLVF</sequence>
<evidence type="ECO:0000256" key="10">
    <source>
        <dbReference type="ARBA" id="ARBA00022989"/>
    </source>
</evidence>
<dbReference type="GO" id="GO:0005524">
    <property type="term" value="F:ATP binding"/>
    <property type="evidence" value="ECO:0007669"/>
    <property type="project" value="UniProtKB-KW"/>
</dbReference>
<dbReference type="InterPro" id="IPR036890">
    <property type="entry name" value="HATPase_C_sf"/>
</dbReference>
<evidence type="ECO:0000256" key="4">
    <source>
        <dbReference type="ARBA" id="ARBA00022553"/>
    </source>
</evidence>
<dbReference type="PROSITE" id="PS50109">
    <property type="entry name" value="HIS_KIN"/>
    <property type="match status" value="1"/>
</dbReference>
<keyword evidence="10 13" id="KW-1133">Transmembrane helix</keyword>
<evidence type="ECO:0000256" key="9">
    <source>
        <dbReference type="ARBA" id="ARBA00022840"/>
    </source>
</evidence>
<evidence type="ECO:0000256" key="5">
    <source>
        <dbReference type="ARBA" id="ARBA00022679"/>
    </source>
</evidence>
<feature type="transmembrane region" description="Helical" evidence="13">
    <location>
        <begin position="140"/>
        <end position="163"/>
    </location>
</feature>
<dbReference type="InterPro" id="IPR005467">
    <property type="entry name" value="His_kinase_dom"/>
</dbReference>
<evidence type="ECO:0000313" key="17">
    <source>
        <dbReference type="Proteomes" id="UP000030302"/>
    </source>
</evidence>
<feature type="transmembrane region" description="Helical" evidence="13">
    <location>
        <begin position="12"/>
        <end position="32"/>
    </location>
</feature>
<dbReference type="GO" id="GO:0000155">
    <property type="term" value="F:phosphorelay sensor kinase activity"/>
    <property type="evidence" value="ECO:0007669"/>
    <property type="project" value="InterPro"/>
</dbReference>
<dbReference type="PANTHER" id="PTHR45436:SF14">
    <property type="entry name" value="SENSOR PROTEIN QSEC"/>
    <property type="match status" value="1"/>
</dbReference>
<keyword evidence="9" id="KW-0067">ATP-binding</keyword>
<dbReference type="InterPro" id="IPR036097">
    <property type="entry name" value="HisK_dim/P_sf"/>
</dbReference>
<dbReference type="PRINTS" id="PR00344">
    <property type="entry name" value="BCTRLSENSOR"/>
</dbReference>
<evidence type="ECO:0000256" key="3">
    <source>
        <dbReference type="ARBA" id="ARBA00012438"/>
    </source>
</evidence>
<dbReference type="SUPFAM" id="SSF55874">
    <property type="entry name" value="ATPase domain of HSP90 chaperone/DNA topoisomerase II/histidine kinase"/>
    <property type="match status" value="1"/>
</dbReference>
<dbReference type="InterPro" id="IPR003661">
    <property type="entry name" value="HisK_dim/P_dom"/>
</dbReference>
<dbReference type="InterPro" id="IPR003594">
    <property type="entry name" value="HATPase_dom"/>
</dbReference>
<keyword evidence="11" id="KW-0902">Two-component regulatory system</keyword>
<accession>A0A0A1FEN3</accession>
<dbReference type="Pfam" id="PF00512">
    <property type="entry name" value="HisKA"/>
    <property type="match status" value="1"/>
</dbReference>
<evidence type="ECO:0000259" key="15">
    <source>
        <dbReference type="PROSITE" id="PS50885"/>
    </source>
</evidence>
<evidence type="ECO:0000256" key="7">
    <source>
        <dbReference type="ARBA" id="ARBA00022741"/>
    </source>
</evidence>
<dbReference type="OrthoDB" id="8583694at2"/>
<evidence type="ECO:0000256" key="6">
    <source>
        <dbReference type="ARBA" id="ARBA00022692"/>
    </source>
</evidence>
<reference evidence="17" key="1">
    <citation type="journal article" date="2014" name="Soil Biol. Biochem.">
        <title>Structure and function of bacterial communities in ageing soils: Insights from the Mendocino ecological staircase.</title>
        <authorList>
            <person name="Uroz S."/>
            <person name="Tech J.J."/>
            <person name="Sawaya N.A."/>
            <person name="Frey-Klett P."/>
            <person name="Leveau J.H.J."/>
        </authorList>
    </citation>
    <scope>NUCLEOTIDE SEQUENCE [LARGE SCALE GENOMIC DNA]</scope>
    <source>
        <strain evidence="17">Cal35</strain>
    </source>
</reference>
<dbReference type="SUPFAM" id="SSF47384">
    <property type="entry name" value="Homodimeric domain of signal transducing histidine kinase"/>
    <property type="match status" value="1"/>
</dbReference>
<dbReference type="Pfam" id="PF02518">
    <property type="entry name" value="HATPase_c"/>
    <property type="match status" value="1"/>
</dbReference>
<comment type="subcellular location">
    <subcellularLocation>
        <location evidence="2">Membrane</location>
        <topology evidence="2">Multi-pass membrane protein</topology>
    </subcellularLocation>
</comment>
<evidence type="ECO:0000313" key="16">
    <source>
        <dbReference type="EMBL" id="AIY42134.1"/>
    </source>
</evidence>
<protein>
    <recommendedName>
        <fullName evidence="3">histidine kinase</fullName>
        <ecNumber evidence="3">2.7.13.3</ecNumber>
    </recommendedName>
</protein>
<keyword evidence="7" id="KW-0547">Nucleotide-binding</keyword>
<evidence type="ECO:0000256" key="11">
    <source>
        <dbReference type="ARBA" id="ARBA00023012"/>
    </source>
</evidence>
<dbReference type="AlphaFoldDB" id="A0A0A1FEN3"/>
<dbReference type="Gene3D" id="1.10.287.130">
    <property type="match status" value="1"/>
</dbReference>
<feature type="domain" description="HAMP" evidence="15">
    <location>
        <begin position="164"/>
        <end position="216"/>
    </location>
</feature>
<dbReference type="Proteomes" id="UP000030302">
    <property type="component" value="Chromosome"/>
</dbReference>
<keyword evidence="4" id="KW-0597">Phosphoprotein</keyword>
<dbReference type="CDD" id="cd00082">
    <property type="entry name" value="HisKA"/>
    <property type="match status" value="1"/>
</dbReference>
<dbReference type="EC" id="2.7.13.3" evidence="3"/>
<dbReference type="RefSeq" id="WP_038490055.1">
    <property type="nucleotide sequence ID" value="NZ_CP009962.1"/>
</dbReference>
<keyword evidence="6 13" id="KW-0812">Transmembrane</keyword>
<dbReference type="STRING" id="279058.LT85_2976"/>
<keyword evidence="17" id="KW-1185">Reference proteome</keyword>
<gene>
    <name evidence="16" type="primary">qseQ</name>
    <name evidence="16" type="ORF">LT85_2976</name>
</gene>
<dbReference type="SMART" id="SM00388">
    <property type="entry name" value="HisKA"/>
    <property type="match status" value="1"/>
</dbReference>
<dbReference type="InterPro" id="IPR003660">
    <property type="entry name" value="HAMP_dom"/>
</dbReference>
<dbReference type="EMBL" id="CP009962">
    <property type="protein sequence ID" value="AIY42134.1"/>
    <property type="molecule type" value="Genomic_DNA"/>
</dbReference>
<dbReference type="Gene3D" id="3.30.565.10">
    <property type="entry name" value="Histidine kinase-like ATPase, C-terminal domain"/>
    <property type="match status" value="1"/>
</dbReference>
<dbReference type="GO" id="GO:0005886">
    <property type="term" value="C:plasma membrane"/>
    <property type="evidence" value="ECO:0007669"/>
    <property type="project" value="TreeGrafter"/>
</dbReference>
<evidence type="ECO:0000256" key="8">
    <source>
        <dbReference type="ARBA" id="ARBA00022777"/>
    </source>
</evidence>
<name>A0A0A1FEN3_9BURK</name>
<dbReference type="HOGENOM" id="CLU_000445_89_37_4"/>
<dbReference type="SMART" id="SM00387">
    <property type="entry name" value="HATPase_c"/>
    <property type="match status" value="1"/>
</dbReference>
<dbReference type="KEGG" id="care:LT85_2976"/>
<organism evidence="16 17">
    <name type="scientific">Collimonas arenae</name>
    <dbReference type="NCBI Taxonomy" id="279058"/>
    <lineage>
        <taxon>Bacteria</taxon>
        <taxon>Pseudomonadati</taxon>
        <taxon>Pseudomonadota</taxon>
        <taxon>Betaproteobacteria</taxon>
        <taxon>Burkholderiales</taxon>
        <taxon>Oxalobacteraceae</taxon>
        <taxon>Collimonas</taxon>
    </lineage>
</organism>
<dbReference type="InterPro" id="IPR050428">
    <property type="entry name" value="TCS_sensor_his_kinase"/>
</dbReference>
<dbReference type="PROSITE" id="PS50885">
    <property type="entry name" value="HAMP"/>
    <property type="match status" value="1"/>
</dbReference>
<keyword evidence="5" id="KW-0808">Transferase</keyword>
<comment type="catalytic activity">
    <reaction evidence="1">
        <text>ATP + protein L-histidine = ADP + protein N-phospho-L-histidine.</text>
        <dbReference type="EC" id="2.7.13.3"/>
    </reaction>
</comment>
<dbReference type="CDD" id="cd00075">
    <property type="entry name" value="HATPase"/>
    <property type="match status" value="1"/>
</dbReference>